<evidence type="ECO:0000313" key="1">
    <source>
        <dbReference type="EMBL" id="CAG8714097.1"/>
    </source>
</evidence>
<sequence length="131" mass="15163">MSTLPKRINQDGKTTLQRLEIFIKTLRSPLNAESYIESIIIKNEAIVTLWNNLGTSKINKIDNLLIAERVEALHLESTVYNDFDLVKHIMDGNKYQVRKAMWNNEGNKIFIVLKLNDEKPDKSEHQEIIGK</sequence>
<proteinExistence type="predicted"/>
<keyword evidence="2" id="KW-1185">Reference proteome</keyword>
<protein>
    <submittedName>
        <fullName evidence="1">14777_t:CDS:1</fullName>
    </submittedName>
</protein>
<gene>
    <name evidence="1" type="ORF">AMORRO_LOCUS12883</name>
</gene>
<evidence type="ECO:0000313" key="2">
    <source>
        <dbReference type="Proteomes" id="UP000789342"/>
    </source>
</evidence>
<name>A0A9N9N9X6_9GLOM</name>
<comment type="caution">
    <text evidence="1">The sequence shown here is derived from an EMBL/GenBank/DDBJ whole genome shotgun (WGS) entry which is preliminary data.</text>
</comment>
<accession>A0A9N9N9X6</accession>
<dbReference type="AlphaFoldDB" id="A0A9N9N9X6"/>
<reference evidence="1" key="1">
    <citation type="submission" date="2021-06" db="EMBL/GenBank/DDBJ databases">
        <authorList>
            <person name="Kallberg Y."/>
            <person name="Tangrot J."/>
            <person name="Rosling A."/>
        </authorList>
    </citation>
    <scope>NUCLEOTIDE SEQUENCE</scope>
    <source>
        <strain evidence="1">CL551</strain>
    </source>
</reference>
<organism evidence="1 2">
    <name type="scientific">Acaulospora morrowiae</name>
    <dbReference type="NCBI Taxonomy" id="94023"/>
    <lineage>
        <taxon>Eukaryota</taxon>
        <taxon>Fungi</taxon>
        <taxon>Fungi incertae sedis</taxon>
        <taxon>Mucoromycota</taxon>
        <taxon>Glomeromycotina</taxon>
        <taxon>Glomeromycetes</taxon>
        <taxon>Diversisporales</taxon>
        <taxon>Acaulosporaceae</taxon>
        <taxon>Acaulospora</taxon>
    </lineage>
</organism>
<dbReference type="EMBL" id="CAJVPV010020251">
    <property type="protein sequence ID" value="CAG8714097.1"/>
    <property type="molecule type" value="Genomic_DNA"/>
</dbReference>
<dbReference type="Proteomes" id="UP000789342">
    <property type="component" value="Unassembled WGS sequence"/>
</dbReference>
<feature type="non-terminal residue" evidence="1">
    <location>
        <position position="131"/>
    </location>
</feature>